<accession>A0AAU7J9E4</accession>
<dbReference type="SMART" id="SM00448">
    <property type="entry name" value="REC"/>
    <property type="match status" value="1"/>
</dbReference>
<sequence>MSKISFPDVPILLVEDSMFVRAIIRRMLRQVGMRNVTEVGDGEAALQALQTFSPELVLLDWHLPHLTGGQILEIIRDPMISARTDVPVIMISGAPTKSLVERSAQLGVTHFLRKPFSPHELWTRLQALGIGAGPTAAAALQ</sequence>
<dbReference type="PANTHER" id="PTHR44591">
    <property type="entry name" value="STRESS RESPONSE REGULATOR PROTEIN 1"/>
    <property type="match status" value="1"/>
</dbReference>
<dbReference type="PROSITE" id="PS50110">
    <property type="entry name" value="RESPONSE_REGULATORY"/>
    <property type="match status" value="1"/>
</dbReference>
<evidence type="ECO:0000313" key="6">
    <source>
        <dbReference type="EMBL" id="XBO36769.1"/>
    </source>
</evidence>
<evidence type="ECO:0000256" key="4">
    <source>
        <dbReference type="PROSITE-ProRule" id="PRU00169"/>
    </source>
</evidence>
<protein>
    <submittedName>
        <fullName evidence="6">Response regulator</fullName>
    </submittedName>
</protein>
<gene>
    <name evidence="6" type="ORF">ABEG18_13530</name>
</gene>
<dbReference type="SUPFAM" id="SSF52172">
    <property type="entry name" value="CheY-like"/>
    <property type="match status" value="1"/>
</dbReference>
<dbReference type="RefSeq" id="WP_406853584.1">
    <property type="nucleotide sequence ID" value="NZ_CP157484.1"/>
</dbReference>
<feature type="domain" description="Response regulatory" evidence="5">
    <location>
        <begin position="10"/>
        <end position="129"/>
    </location>
</feature>
<name>A0AAU7J9E4_9HYPH</name>
<dbReference type="Pfam" id="PF00072">
    <property type="entry name" value="Response_reg"/>
    <property type="match status" value="1"/>
</dbReference>
<feature type="modified residue" description="4-aspartylphosphate" evidence="4">
    <location>
        <position position="60"/>
    </location>
</feature>
<keyword evidence="1 4" id="KW-0597">Phosphoprotein</keyword>
<keyword evidence="2" id="KW-0805">Transcription regulation</keyword>
<evidence type="ECO:0000256" key="3">
    <source>
        <dbReference type="ARBA" id="ARBA00023163"/>
    </source>
</evidence>
<dbReference type="GO" id="GO:0000160">
    <property type="term" value="P:phosphorelay signal transduction system"/>
    <property type="evidence" value="ECO:0007669"/>
    <property type="project" value="InterPro"/>
</dbReference>
<dbReference type="AlphaFoldDB" id="A0AAU7J9E4"/>
<dbReference type="InterPro" id="IPR011006">
    <property type="entry name" value="CheY-like_superfamily"/>
</dbReference>
<dbReference type="CDD" id="cd17546">
    <property type="entry name" value="REC_hyHK_CKI1_RcsC-like"/>
    <property type="match status" value="1"/>
</dbReference>
<keyword evidence="3" id="KW-0804">Transcription</keyword>
<proteinExistence type="predicted"/>
<evidence type="ECO:0000256" key="1">
    <source>
        <dbReference type="ARBA" id="ARBA00022553"/>
    </source>
</evidence>
<organism evidence="6">
    <name type="scientific">Alsobacter sp. KACC 23698</name>
    <dbReference type="NCBI Taxonomy" id="3149229"/>
    <lineage>
        <taxon>Bacteria</taxon>
        <taxon>Pseudomonadati</taxon>
        <taxon>Pseudomonadota</taxon>
        <taxon>Alphaproteobacteria</taxon>
        <taxon>Hyphomicrobiales</taxon>
        <taxon>Alsobacteraceae</taxon>
        <taxon>Alsobacter</taxon>
    </lineage>
</organism>
<reference evidence="6" key="1">
    <citation type="submission" date="2024-05" db="EMBL/GenBank/DDBJ databases">
        <authorList>
            <person name="Kim S."/>
            <person name="Heo J."/>
            <person name="Choi H."/>
            <person name="Choi Y."/>
            <person name="Kwon S.-W."/>
            <person name="Kim Y."/>
        </authorList>
    </citation>
    <scope>NUCLEOTIDE SEQUENCE</scope>
    <source>
        <strain evidence="6">KACC 23698</strain>
    </source>
</reference>
<evidence type="ECO:0000256" key="2">
    <source>
        <dbReference type="ARBA" id="ARBA00023015"/>
    </source>
</evidence>
<dbReference type="InterPro" id="IPR050595">
    <property type="entry name" value="Bact_response_regulator"/>
</dbReference>
<dbReference type="PANTHER" id="PTHR44591:SF3">
    <property type="entry name" value="RESPONSE REGULATORY DOMAIN-CONTAINING PROTEIN"/>
    <property type="match status" value="1"/>
</dbReference>
<evidence type="ECO:0000259" key="5">
    <source>
        <dbReference type="PROSITE" id="PS50110"/>
    </source>
</evidence>
<dbReference type="EMBL" id="CP157484">
    <property type="protein sequence ID" value="XBO36769.1"/>
    <property type="molecule type" value="Genomic_DNA"/>
</dbReference>
<dbReference type="InterPro" id="IPR001789">
    <property type="entry name" value="Sig_transdc_resp-reg_receiver"/>
</dbReference>
<dbReference type="Gene3D" id="3.40.50.2300">
    <property type="match status" value="1"/>
</dbReference>